<dbReference type="GO" id="GO:0016433">
    <property type="term" value="F:rRNA (adenine) methyltransferase activity"/>
    <property type="evidence" value="ECO:0007669"/>
    <property type="project" value="UniProtKB-UniRule"/>
</dbReference>
<proteinExistence type="inferred from homology"/>
<comment type="function">
    <text evidence="4">S-adenosyl-L-methionine-dependent methyltransferase that specifically methylates the N(1) position of an adenine present in helix 65 in 25S rRNA.</text>
</comment>
<gene>
    <name evidence="6" type="ORF">SCP_0408300</name>
</gene>
<dbReference type="RefSeq" id="XP_027613359.1">
    <property type="nucleotide sequence ID" value="XM_027757558.1"/>
</dbReference>
<dbReference type="InterPro" id="IPR021867">
    <property type="entry name" value="Bmt2/SAMTOR"/>
</dbReference>
<keyword evidence="1 4" id="KW-0489">Methyltransferase</keyword>
<evidence type="ECO:0000256" key="3">
    <source>
        <dbReference type="ARBA" id="ARBA00022691"/>
    </source>
</evidence>
<sequence length="289" mass="32272">MPKTQKRRRKVPVTQAASPAHPAPSGSSSNPAATRSLIRRFHVLLKRRAQLQGPIGDTGDAKRALADVEREIEDMGGLGAYQRMSSIGQGKDRGGGSEKVLIEWLQELGVASSAQKEKRVLRLLEVGALRPDNYASCASWIQGNPIDLRSQHPAIAEQDFLLMDEKAHHARWDVISLSLVLNFVPDAKDRGQMLRLAHSMLRPDGFLFLVLPLPCLLNSRYLTPEHFHGLVNAIGLAIVYTRWKEGGKMAYWLLRKSSSNAAERRPDCEAYQKKTVLRQGKRNNFVILL</sequence>
<protein>
    <recommendedName>
        <fullName evidence="4">25S rRNA adenine-N(1) methyltransferase</fullName>
        <ecNumber evidence="4">2.1.1.-</ecNumber>
    </recommendedName>
</protein>
<evidence type="ECO:0000256" key="2">
    <source>
        <dbReference type="ARBA" id="ARBA00022679"/>
    </source>
</evidence>
<dbReference type="GeneID" id="38779363"/>
<reference evidence="6 7" key="1">
    <citation type="journal article" date="2018" name="Sci. Rep.">
        <title>Genome sequence of the cauliflower mushroom Sparassis crispa (Hanabiratake) and its association with beneficial usage.</title>
        <authorList>
            <person name="Kiyama R."/>
            <person name="Furutani Y."/>
            <person name="Kawaguchi K."/>
            <person name="Nakanishi T."/>
        </authorList>
    </citation>
    <scope>NUCLEOTIDE SEQUENCE [LARGE SCALE GENOMIC DNA]</scope>
</reference>
<dbReference type="InParanoid" id="A0A401GJV0"/>
<dbReference type="HAMAP" id="MF_03044">
    <property type="entry name" value="BMT2"/>
    <property type="match status" value="1"/>
</dbReference>
<dbReference type="Gene3D" id="3.40.50.150">
    <property type="entry name" value="Vaccinia Virus protein VP39"/>
    <property type="match status" value="1"/>
</dbReference>
<keyword evidence="3 4" id="KW-0949">S-adenosyl-L-methionine</keyword>
<feature type="compositionally biased region" description="Basic residues" evidence="5">
    <location>
        <begin position="1"/>
        <end position="11"/>
    </location>
</feature>
<dbReference type="Pfam" id="PF11968">
    <property type="entry name" value="Bmt2"/>
    <property type="match status" value="1"/>
</dbReference>
<dbReference type="STRING" id="139825.A0A401GJV0"/>
<evidence type="ECO:0000256" key="5">
    <source>
        <dbReference type="SAM" id="MobiDB-lite"/>
    </source>
</evidence>
<dbReference type="Proteomes" id="UP000287166">
    <property type="component" value="Unassembled WGS sequence"/>
</dbReference>
<dbReference type="SUPFAM" id="SSF53335">
    <property type="entry name" value="S-adenosyl-L-methionine-dependent methyltransferases"/>
    <property type="match status" value="1"/>
</dbReference>
<dbReference type="InterPro" id="IPR029063">
    <property type="entry name" value="SAM-dependent_MTases_sf"/>
</dbReference>
<evidence type="ECO:0000256" key="4">
    <source>
        <dbReference type="HAMAP-Rule" id="MF_03044"/>
    </source>
</evidence>
<dbReference type="PANTHER" id="PTHR21008">
    <property type="entry name" value="S-ADENOSYLMETHIONINE SENSOR UPSTREAM OF MTORC1-RELATED"/>
    <property type="match status" value="1"/>
</dbReference>
<dbReference type="EC" id="2.1.1.-" evidence="4"/>
<evidence type="ECO:0000313" key="7">
    <source>
        <dbReference type="Proteomes" id="UP000287166"/>
    </source>
</evidence>
<dbReference type="AlphaFoldDB" id="A0A401GJV0"/>
<accession>A0A401GJV0</accession>
<keyword evidence="7" id="KW-1185">Reference proteome</keyword>
<feature type="binding site" evidence="4">
    <location>
        <position position="127"/>
    </location>
    <ligand>
        <name>S-adenosyl-L-methionine</name>
        <dbReference type="ChEBI" id="CHEBI:59789"/>
    </ligand>
</feature>
<dbReference type="PANTHER" id="PTHR21008:SF1">
    <property type="entry name" value="25S RRNA (ADENINE(2142)-N(1))-METHYLTRANSFERASE"/>
    <property type="match status" value="1"/>
</dbReference>
<dbReference type="GO" id="GO:0005730">
    <property type="term" value="C:nucleolus"/>
    <property type="evidence" value="ECO:0007669"/>
    <property type="project" value="UniProtKB-SubCell"/>
</dbReference>
<feature type="compositionally biased region" description="Low complexity" evidence="5">
    <location>
        <begin position="16"/>
        <end position="32"/>
    </location>
</feature>
<name>A0A401GJV0_9APHY</name>
<organism evidence="6 7">
    <name type="scientific">Sparassis crispa</name>
    <dbReference type="NCBI Taxonomy" id="139825"/>
    <lineage>
        <taxon>Eukaryota</taxon>
        <taxon>Fungi</taxon>
        <taxon>Dikarya</taxon>
        <taxon>Basidiomycota</taxon>
        <taxon>Agaricomycotina</taxon>
        <taxon>Agaricomycetes</taxon>
        <taxon>Polyporales</taxon>
        <taxon>Sparassidaceae</taxon>
        <taxon>Sparassis</taxon>
    </lineage>
</organism>
<dbReference type="EMBL" id="BFAD01000004">
    <property type="protein sequence ID" value="GBE82446.1"/>
    <property type="molecule type" value="Genomic_DNA"/>
</dbReference>
<dbReference type="OrthoDB" id="5954793at2759"/>
<comment type="subcellular location">
    <subcellularLocation>
        <location evidence="4">Nucleus</location>
        <location evidence="4">Nucleolus</location>
    </subcellularLocation>
</comment>
<feature type="binding site" evidence="4">
    <location>
        <position position="147"/>
    </location>
    <ligand>
        <name>S-adenosyl-L-methionine</name>
        <dbReference type="ChEBI" id="CHEBI:59789"/>
    </ligand>
</feature>
<evidence type="ECO:0000256" key="1">
    <source>
        <dbReference type="ARBA" id="ARBA00022603"/>
    </source>
</evidence>
<keyword evidence="2 4" id="KW-0808">Transferase</keyword>
<keyword evidence="4" id="KW-0539">Nucleus</keyword>
<comment type="caution">
    <text evidence="6">The sequence shown here is derived from an EMBL/GenBank/DDBJ whole genome shotgun (WGS) entry which is preliminary data.</text>
</comment>
<evidence type="ECO:0000313" key="6">
    <source>
        <dbReference type="EMBL" id="GBE82446.1"/>
    </source>
</evidence>
<dbReference type="FunCoup" id="A0A401GJV0">
    <property type="interactions" value="64"/>
</dbReference>
<comment type="similarity">
    <text evidence="4">Belongs to the BMT2 family.</text>
</comment>
<feature type="region of interest" description="Disordered" evidence="5">
    <location>
        <begin position="1"/>
        <end position="32"/>
    </location>
</feature>